<accession>A0A0L8ADC4</accession>
<reference evidence="1 2" key="1">
    <citation type="journal article" date="2012" name="J. Bacteriol.">
        <title>Genome sequence of a novel nicotine-degrading strain, Pseudomonas geniculata N1.</title>
        <authorList>
            <person name="Tang H."/>
            <person name="Yu H."/>
            <person name="Tai C."/>
            <person name="Huang K."/>
            <person name="Liu Y."/>
            <person name="Wang L."/>
            <person name="Yao Y."/>
            <person name="Wu G."/>
            <person name="Xu P."/>
        </authorList>
    </citation>
    <scope>NUCLEOTIDE SEQUENCE [LARGE SCALE GENOMIC DNA]</scope>
    <source>
        <strain evidence="1 2">N1</strain>
    </source>
</reference>
<dbReference type="SUPFAM" id="SSF55729">
    <property type="entry name" value="Acyl-CoA N-acyltransferases (Nat)"/>
    <property type="match status" value="1"/>
</dbReference>
<proteinExistence type="predicted"/>
<evidence type="ECO:0008006" key="3">
    <source>
        <dbReference type="Google" id="ProtNLM"/>
    </source>
</evidence>
<dbReference type="EMBL" id="AJLO02000014">
    <property type="protein sequence ID" value="KOF00301.1"/>
    <property type="molecule type" value="Genomic_DNA"/>
</dbReference>
<dbReference type="OrthoDB" id="9776898at2"/>
<dbReference type="Gene3D" id="3.40.630.30">
    <property type="match status" value="1"/>
</dbReference>
<dbReference type="InterPro" id="IPR007434">
    <property type="entry name" value="FemAB-like"/>
</dbReference>
<dbReference type="Proteomes" id="UP000036890">
    <property type="component" value="Unassembled WGS sequence"/>
</dbReference>
<dbReference type="PANTHER" id="PTHR47017">
    <property type="entry name" value="ACYL-COA"/>
    <property type="match status" value="1"/>
</dbReference>
<dbReference type="InterPro" id="IPR016181">
    <property type="entry name" value="Acyl_CoA_acyltransferase"/>
</dbReference>
<evidence type="ECO:0000313" key="2">
    <source>
        <dbReference type="Proteomes" id="UP000036890"/>
    </source>
</evidence>
<dbReference type="AlphaFoldDB" id="A0A0L8ADC4"/>
<sequence length="374" mass="42484">MSSPRFLDSLQSIAATDWDALHDGRNPFVSHAFLSGLEQHGCLREDWGWQPRHFTLWEGGTLVGAIPGYLKTNSHGEFVFDHAWANAYARHGRDYYPKWLGAVPYSPVTGPRLLARHDSGRVTLLSALREALPTLDVSSAHINFHAAGDEALFGDDWLLREDVQFQWQNPGDWATFDQFLGAMNHKHRKNIRQERAKVTRQGITFRVVHGDEASRADLQAMYRFYLQTFLEYGNAPALTEAFLRHLAISLGRGLVMFLAEQDGEPIAGALCLRGGDTLYGRYWGGATLPGLHFEACYYQSIEYCLREGLSRFEPGAQGEHKLARGFLPTLVRSRHWVADPDFAEALQDWCRQERQSVRRYQQELQGHGPFRAEP</sequence>
<dbReference type="PANTHER" id="PTHR47017:SF1">
    <property type="entry name" value="ACYL-COA"/>
    <property type="match status" value="1"/>
</dbReference>
<dbReference type="Pfam" id="PF04339">
    <property type="entry name" value="FemAB_like"/>
    <property type="match status" value="1"/>
</dbReference>
<name>A0A0L8ADC4_9GAMM</name>
<protein>
    <recommendedName>
        <fullName evidence="3">Acyltransferase superfamily protein</fullName>
    </recommendedName>
</protein>
<comment type="caution">
    <text evidence="1">The sequence shown here is derived from an EMBL/GenBank/DDBJ whole genome shotgun (WGS) entry which is preliminary data.</text>
</comment>
<gene>
    <name evidence="1" type="ORF">W7K_05620</name>
</gene>
<evidence type="ECO:0000313" key="1">
    <source>
        <dbReference type="EMBL" id="KOF00301.1"/>
    </source>
</evidence>
<organism evidence="1 2">
    <name type="scientific">Stenotrophomonas geniculata N1</name>
    <dbReference type="NCBI Taxonomy" id="1167641"/>
    <lineage>
        <taxon>Bacteria</taxon>
        <taxon>Pseudomonadati</taxon>
        <taxon>Pseudomonadota</taxon>
        <taxon>Gammaproteobacteria</taxon>
        <taxon>Lysobacterales</taxon>
        <taxon>Lysobacteraceae</taxon>
        <taxon>Stenotrophomonas</taxon>
    </lineage>
</organism>
<dbReference type="RefSeq" id="WP_010485840.1">
    <property type="nucleotide sequence ID" value="NZ_AJLO02000014.1"/>
</dbReference>